<comment type="caution">
    <text evidence="3">The sequence shown here is derived from an EMBL/GenBank/DDBJ whole genome shotgun (WGS) entry which is preliminary data.</text>
</comment>
<dbReference type="SUPFAM" id="SSF53850">
    <property type="entry name" value="Periplasmic binding protein-like II"/>
    <property type="match status" value="1"/>
</dbReference>
<dbReference type="PANTHER" id="PTHR43649">
    <property type="entry name" value="ARABINOSE-BINDING PROTEIN-RELATED"/>
    <property type="match status" value="1"/>
</dbReference>
<name>A0ABV8CNY0_9GAMM</name>
<evidence type="ECO:0000313" key="4">
    <source>
        <dbReference type="Proteomes" id="UP001595692"/>
    </source>
</evidence>
<proteinExistence type="inferred from homology"/>
<evidence type="ECO:0000313" key="3">
    <source>
        <dbReference type="EMBL" id="MFC3913921.1"/>
    </source>
</evidence>
<dbReference type="RefSeq" id="WP_377152334.1">
    <property type="nucleotide sequence ID" value="NZ_JBHSAF010000014.1"/>
</dbReference>
<reference evidence="4" key="1">
    <citation type="journal article" date="2019" name="Int. J. Syst. Evol. Microbiol.">
        <title>The Global Catalogue of Microorganisms (GCM) 10K type strain sequencing project: providing services to taxonomists for standard genome sequencing and annotation.</title>
        <authorList>
            <consortium name="The Broad Institute Genomics Platform"/>
            <consortium name="The Broad Institute Genome Sequencing Center for Infectious Disease"/>
            <person name="Wu L."/>
            <person name="Ma J."/>
        </authorList>
    </citation>
    <scope>NUCLEOTIDE SEQUENCE [LARGE SCALE GENOMIC DNA]</scope>
    <source>
        <strain evidence="4">CCUG 54939</strain>
    </source>
</reference>
<organism evidence="3 4">
    <name type="scientific">Pseudaeromonas sharmana</name>
    <dbReference type="NCBI Taxonomy" id="328412"/>
    <lineage>
        <taxon>Bacteria</taxon>
        <taxon>Pseudomonadati</taxon>
        <taxon>Pseudomonadota</taxon>
        <taxon>Gammaproteobacteria</taxon>
        <taxon>Aeromonadales</taxon>
        <taxon>Aeromonadaceae</taxon>
        <taxon>Pseudaeromonas</taxon>
    </lineage>
</organism>
<gene>
    <name evidence="3" type="ORF">ACFOSS_10640</name>
</gene>
<dbReference type="Pfam" id="PF13416">
    <property type="entry name" value="SBP_bac_8"/>
    <property type="match status" value="1"/>
</dbReference>
<dbReference type="Proteomes" id="UP001595692">
    <property type="component" value="Unassembled WGS sequence"/>
</dbReference>
<dbReference type="InterPro" id="IPR006059">
    <property type="entry name" value="SBP"/>
</dbReference>
<dbReference type="PANTHER" id="PTHR43649:SF12">
    <property type="entry name" value="DIACETYLCHITOBIOSE BINDING PROTEIN DASA"/>
    <property type="match status" value="1"/>
</dbReference>
<keyword evidence="4" id="KW-1185">Reference proteome</keyword>
<dbReference type="InterPro" id="IPR050490">
    <property type="entry name" value="Bact_solute-bd_prot1"/>
</dbReference>
<evidence type="ECO:0000256" key="1">
    <source>
        <dbReference type="ARBA" id="ARBA00004418"/>
    </source>
</evidence>
<dbReference type="Gene3D" id="3.40.190.10">
    <property type="entry name" value="Periplasmic binding protein-like II"/>
    <property type="match status" value="1"/>
</dbReference>
<comment type="similarity">
    <text evidence="2">Belongs to the bacterial solute-binding protein 1 family.</text>
</comment>
<sequence length="414" mass="46149">MGNMICRGMVAIWLGLLATDSIATTLTIASYPNFDASVREMISEYEKLNPEIKIRLVSLSYYDHHNSLYTALKTNTPIADVVGIEQGFISKFVYSGKLTALSHAPFDAEKYSDRLTPFMVVNGRGNDGQLYALPADIGPGTLFYRPDKLQQAGVSIDDLTRSWEGFIQAGLKLKAQGILLLANAEEIKDVYIRTGIKSGEGIYFDAAGRVLVNSPRFVTAFTLAKQIRSAGLDARLQIWSNDWAESIRRGHVATLMMGAWFTDHLASWIAPQDAGRWRVHQLPGGVYANWGGSYYAIPQNAAHKAEAWDFIRYMTLAPQVQRHLFTKLDTFPALQQAQADELMSQPVSYLGNQPARLLWQTAAQTMPAIVANKHDAYAADIVRKQLDLVLDNDKDIQQALADAERQIQRKVQRP</sequence>
<accession>A0ABV8CNY0</accession>
<protein>
    <submittedName>
        <fullName evidence="3">ABC transporter substrate-binding protein</fullName>
    </submittedName>
</protein>
<evidence type="ECO:0000256" key="2">
    <source>
        <dbReference type="ARBA" id="ARBA00008520"/>
    </source>
</evidence>
<dbReference type="EMBL" id="JBHSAF010000014">
    <property type="protein sequence ID" value="MFC3913921.1"/>
    <property type="molecule type" value="Genomic_DNA"/>
</dbReference>
<comment type="subcellular location">
    <subcellularLocation>
        <location evidence="1">Periplasm</location>
    </subcellularLocation>
</comment>